<feature type="region of interest" description="Disordered" evidence="1">
    <location>
        <begin position="1"/>
        <end position="28"/>
    </location>
</feature>
<proteinExistence type="predicted"/>
<reference evidence="2 3" key="2">
    <citation type="submission" date="2018-11" db="EMBL/GenBank/DDBJ databases">
        <authorList>
            <consortium name="Pathogen Informatics"/>
        </authorList>
    </citation>
    <scope>NUCLEOTIDE SEQUENCE [LARGE SCALE GENOMIC DNA]</scope>
</reference>
<keyword evidence="3" id="KW-1185">Reference proteome</keyword>
<evidence type="ECO:0000313" key="2">
    <source>
        <dbReference type="EMBL" id="VDK44869.1"/>
    </source>
</evidence>
<name>A0A0R3WFP2_TAEAS</name>
<dbReference type="AlphaFoldDB" id="A0A0R3WFP2"/>
<accession>A0A0R3WFP2</accession>
<dbReference type="Proteomes" id="UP000282613">
    <property type="component" value="Unassembled WGS sequence"/>
</dbReference>
<protein>
    <submittedName>
        <fullName evidence="2 4">Uncharacterized protein</fullName>
    </submittedName>
</protein>
<evidence type="ECO:0000256" key="1">
    <source>
        <dbReference type="SAM" id="MobiDB-lite"/>
    </source>
</evidence>
<sequence length="96" mass="10541">MFSAGSDAAGLARDNRTEQQEQAQGDDDVVELVEDDEPECDLSDYLTMTCQWSDMDEQATPPASHASEYPQLASSIMYNACSVIDQETKPSDELTT</sequence>
<dbReference type="EMBL" id="UYRS01019358">
    <property type="protein sequence ID" value="VDK44869.1"/>
    <property type="molecule type" value="Genomic_DNA"/>
</dbReference>
<organism evidence="4">
    <name type="scientific">Taenia asiatica</name>
    <name type="common">Asian tapeworm</name>
    <dbReference type="NCBI Taxonomy" id="60517"/>
    <lineage>
        <taxon>Eukaryota</taxon>
        <taxon>Metazoa</taxon>
        <taxon>Spiralia</taxon>
        <taxon>Lophotrochozoa</taxon>
        <taxon>Platyhelminthes</taxon>
        <taxon>Cestoda</taxon>
        <taxon>Eucestoda</taxon>
        <taxon>Cyclophyllidea</taxon>
        <taxon>Taeniidae</taxon>
        <taxon>Taenia</taxon>
    </lineage>
</organism>
<evidence type="ECO:0000313" key="4">
    <source>
        <dbReference type="WBParaSite" id="TASK_0000968501-mRNA-1"/>
    </source>
</evidence>
<dbReference type="WBParaSite" id="TASK_0000968501-mRNA-1">
    <property type="protein sequence ID" value="TASK_0000968501-mRNA-1"/>
    <property type="gene ID" value="TASK_0000968501"/>
</dbReference>
<gene>
    <name evidence="2" type="ORF">TASK_LOCUS9686</name>
</gene>
<reference evidence="4" key="1">
    <citation type="submission" date="2017-02" db="UniProtKB">
        <authorList>
            <consortium name="WormBaseParasite"/>
        </authorList>
    </citation>
    <scope>IDENTIFICATION</scope>
</reference>
<evidence type="ECO:0000313" key="3">
    <source>
        <dbReference type="Proteomes" id="UP000282613"/>
    </source>
</evidence>